<dbReference type="GO" id="GO:0003968">
    <property type="term" value="F:RNA-directed RNA polymerase activity"/>
    <property type="evidence" value="ECO:0007669"/>
    <property type="project" value="UniProtKB-KW"/>
</dbReference>
<dbReference type="PROSITE" id="PS50522">
    <property type="entry name" value="RDRP_PHAGE"/>
    <property type="match status" value="1"/>
</dbReference>
<feature type="binding site" evidence="9">
    <location>
        <position position="269"/>
    </location>
    <ligand>
        <name>Mg(2+)</name>
        <dbReference type="ChEBI" id="CHEBI:18420"/>
        <label>2</label>
    </ligand>
</feature>
<evidence type="ECO:0000256" key="2">
    <source>
        <dbReference type="ARBA" id="ARBA00022484"/>
    </source>
</evidence>
<protein>
    <recommendedName>
        <fullName evidence="1">RNA-directed RNA polymerase</fullName>
        <ecNumber evidence="1">2.7.7.48</ecNumber>
    </recommendedName>
    <alternativeName>
        <fullName evidence="7">RNA replicase beta chain</fullName>
    </alternativeName>
</protein>
<evidence type="ECO:0000259" key="10">
    <source>
        <dbReference type="PROSITE" id="PS50522"/>
    </source>
</evidence>
<keyword evidence="3" id="KW-0808">Transferase</keyword>
<evidence type="ECO:0000256" key="8">
    <source>
        <dbReference type="ARBA" id="ARBA00048744"/>
    </source>
</evidence>
<evidence type="ECO:0000256" key="5">
    <source>
        <dbReference type="ARBA" id="ARBA00022741"/>
    </source>
</evidence>
<comment type="cofactor">
    <cofactor evidence="9">
        <name>Mg(2+)</name>
        <dbReference type="ChEBI" id="CHEBI:18420"/>
    </cofactor>
    <text evidence="9">Binds 2 Mg(2+) per subunit.</text>
</comment>
<dbReference type="InterPro" id="IPR043502">
    <property type="entry name" value="DNA/RNA_pol_sf"/>
</dbReference>
<dbReference type="SUPFAM" id="SSF56672">
    <property type="entry name" value="DNA/RNA polymerases"/>
    <property type="match status" value="1"/>
</dbReference>
<keyword evidence="4" id="KW-0548">Nucleotidyltransferase</keyword>
<organism evidence="11">
    <name type="scientific">Leviviridae sp</name>
    <dbReference type="NCBI Taxonomy" id="2027243"/>
    <lineage>
        <taxon>Viruses</taxon>
        <taxon>Riboviria</taxon>
        <taxon>Orthornavirae</taxon>
        <taxon>Lenarviricota</taxon>
        <taxon>Leviviricetes</taxon>
        <taxon>Norzivirales</taxon>
        <taxon>Fiersviridae</taxon>
    </lineage>
</organism>
<dbReference type="GO" id="GO:0000166">
    <property type="term" value="F:nucleotide binding"/>
    <property type="evidence" value="ECO:0007669"/>
    <property type="project" value="UniProtKB-KW"/>
</dbReference>
<feature type="domain" description="RdRp catalytic" evidence="10">
    <location>
        <begin position="254"/>
        <end position="388"/>
    </location>
</feature>
<keyword evidence="9" id="KW-0460">Magnesium</keyword>
<keyword evidence="5" id="KW-0547">Nucleotide-binding</keyword>
<evidence type="ECO:0000256" key="6">
    <source>
        <dbReference type="ARBA" id="ARBA00022953"/>
    </source>
</evidence>
<accession>A0A514DBD0</accession>
<keyword evidence="9" id="KW-0479">Metal-binding</keyword>
<dbReference type="EC" id="2.7.7.48" evidence="1"/>
<gene>
    <name evidence="11" type="ORF">H2Rhizo311365_000001</name>
</gene>
<keyword evidence="6" id="KW-0693">Viral RNA replication</keyword>
<feature type="binding site" evidence="9">
    <location>
        <position position="357"/>
    </location>
    <ligand>
        <name>Mg(2+)</name>
        <dbReference type="ChEBI" id="CHEBI:18420"/>
        <label>2</label>
    </ligand>
</feature>
<dbReference type="InterPro" id="IPR005093">
    <property type="entry name" value="RNArep_beta"/>
</dbReference>
<keyword evidence="2 11" id="KW-0696">RNA-directed RNA polymerase</keyword>
<dbReference type="GO" id="GO:0039694">
    <property type="term" value="P:viral RNA genome replication"/>
    <property type="evidence" value="ECO:0007669"/>
    <property type="project" value="InterPro"/>
</dbReference>
<feature type="binding site" evidence="9">
    <location>
        <position position="356"/>
    </location>
    <ligand>
        <name>Mg(2+)</name>
        <dbReference type="ChEBI" id="CHEBI:18420"/>
        <label>2</label>
    </ligand>
</feature>
<name>A0A514DBD0_9VIRU</name>
<reference evidence="11" key="1">
    <citation type="submission" date="2019-05" db="EMBL/GenBank/DDBJ databases">
        <title>Metatranscriptomic reconstruction reveals RNA viruses with the potential to shape carbon cycling in soil.</title>
        <authorList>
            <person name="Starr E.P."/>
            <person name="Nuccio E."/>
            <person name="Pett-Ridge J."/>
            <person name="Banfield J.F."/>
            <person name="Firestone M.K."/>
        </authorList>
    </citation>
    <scope>NUCLEOTIDE SEQUENCE</scope>
    <source>
        <strain evidence="11">H2_Rhizo_31_scaffold_1365</strain>
    </source>
</reference>
<evidence type="ECO:0000256" key="9">
    <source>
        <dbReference type="PIRSR" id="PIRSR605093-1"/>
    </source>
</evidence>
<evidence type="ECO:0000256" key="1">
    <source>
        <dbReference type="ARBA" id="ARBA00012494"/>
    </source>
</evidence>
<comment type="catalytic activity">
    <reaction evidence="8">
        <text>RNA(n) + a ribonucleoside 5'-triphosphate = RNA(n+1) + diphosphate</text>
        <dbReference type="Rhea" id="RHEA:21248"/>
        <dbReference type="Rhea" id="RHEA-COMP:14527"/>
        <dbReference type="Rhea" id="RHEA-COMP:17342"/>
        <dbReference type="ChEBI" id="CHEBI:33019"/>
        <dbReference type="ChEBI" id="CHEBI:61557"/>
        <dbReference type="ChEBI" id="CHEBI:140395"/>
        <dbReference type="EC" id="2.7.7.48"/>
    </reaction>
</comment>
<dbReference type="GO" id="GO:0046872">
    <property type="term" value="F:metal ion binding"/>
    <property type="evidence" value="ECO:0007669"/>
    <property type="project" value="UniProtKB-KW"/>
</dbReference>
<dbReference type="EMBL" id="MN035876">
    <property type="protein sequence ID" value="QDH90918.1"/>
    <property type="molecule type" value="Genomic_RNA"/>
</dbReference>
<evidence type="ECO:0000313" key="11">
    <source>
        <dbReference type="EMBL" id="QDH90918.1"/>
    </source>
</evidence>
<proteinExistence type="predicted"/>
<dbReference type="Pfam" id="PF03431">
    <property type="entry name" value="RNA_replicase_B"/>
    <property type="match status" value="1"/>
</dbReference>
<evidence type="ECO:0000256" key="3">
    <source>
        <dbReference type="ARBA" id="ARBA00022679"/>
    </source>
</evidence>
<evidence type="ECO:0000256" key="4">
    <source>
        <dbReference type="ARBA" id="ARBA00022695"/>
    </source>
</evidence>
<dbReference type="InterPro" id="IPR007096">
    <property type="entry name" value="RNA-dir_Rpol_cat_phage"/>
</dbReference>
<evidence type="ECO:0000256" key="7">
    <source>
        <dbReference type="ARBA" id="ARBA00030248"/>
    </source>
</evidence>
<sequence>MSARRLVDTVAQRICEGVATPISLGVYLRIKYGCWDELSMMEVRPSNYSSAETYFADRVVVDLLRKDESLPTSWDRREAALVNFWKAERSCYRANERLSPYLEGASHPLFDPAIGRFLRLCRKNVRLLLGSSPLDAEALRGRFGPGSTYGDRGRLISLPDKMQSQPTVNSGGTTWLQTWSQSAWGRACAASGRSEILVRGNRFSTVPKDCRKHRGIAVEPSINVFYQLSLGRVMRHRLHRRGLDLDNGQDIHKRVACEASKEGHMCTIDLSNASDTVSKSLVELLLPTPWYEALTSLRATSTLVDGHWVKLEKFSSMGNGYTFELETTLFAAIAAAVLELRGEPVEFGRNVLVFGDDIIVPTSSSSDLLAALKFLGFQANAEKTFVDGPFRESCGGDYFLGADVRPHYIKEEVTEPQHLIVLANALWRLREKAIGVSLHAALTRARFMVLDQLPTRIRSLRGPRELGDIVIWDHEHTWRPRIRHGIRYFDSYTPVRGDPVSWKYFHPDVVLATALFLSGSRADSSDNVGRDGVSLPDSVTGYKVREVPFS</sequence>